<proteinExistence type="predicted"/>
<dbReference type="AlphaFoldDB" id="A0AAU7PAQ8"/>
<reference evidence="1" key="1">
    <citation type="submission" date="2024-02" db="EMBL/GenBank/DDBJ databases">
        <title>Complete genome sequence of Xanthomonas sp. 10-10.</title>
        <authorList>
            <person name="Biessy A."/>
            <person name="Ciotola M."/>
            <person name="Cadieux M."/>
            <person name="Soufiane B."/>
            <person name="Laforest M."/>
            <person name="Filion M."/>
        </authorList>
    </citation>
    <scope>NUCLEOTIDE SEQUENCE</scope>
    <source>
        <strain evidence="1">10-10</strain>
    </source>
</reference>
<dbReference type="EMBL" id="CP144460">
    <property type="protein sequence ID" value="XBS38408.1"/>
    <property type="molecule type" value="Genomic_DNA"/>
</dbReference>
<organism evidence="1">
    <name type="scientific">Xanthomonas sp. 10-10</name>
    <dbReference type="NCBI Taxonomy" id="3115848"/>
    <lineage>
        <taxon>Bacteria</taxon>
        <taxon>Pseudomonadati</taxon>
        <taxon>Pseudomonadota</taxon>
        <taxon>Gammaproteobacteria</taxon>
        <taxon>Lysobacterales</taxon>
        <taxon>Lysobacteraceae</taxon>
        <taxon>Xanthomonas</taxon>
    </lineage>
</organism>
<name>A0AAU7PAQ8_9XANT</name>
<protein>
    <submittedName>
        <fullName evidence="1">Uncharacterized protein</fullName>
    </submittedName>
</protein>
<evidence type="ECO:0000313" key="1">
    <source>
        <dbReference type="EMBL" id="XBS38408.1"/>
    </source>
</evidence>
<accession>A0AAU7PAQ8</accession>
<sequence>MQWTSFDNGSSIGHIGSESGIIIRDSEHRLGGRITLERAGSVAPYSITCGIYGCMAHTRFFSTEVEASNEFDLMAAALDSILQAPADEDGLIELVGQFVEQFP</sequence>
<gene>
    <name evidence="1" type="ORF">VZ068_02350</name>
</gene>
<dbReference type="RefSeq" id="WP_349656790.1">
    <property type="nucleotide sequence ID" value="NZ_CP144460.1"/>
</dbReference>